<evidence type="ECO:0000259" key="6">
    <source>
        <dbReference type="PROSITE" id="PS50067"/>
    </source>
</evidence>
<comment type="similarity">
    <text evidence="3 4">Belongs to the TRAFAC class myosin-kinesin ATPase superfamily. Kinesin family.</text>
</comment>
<evidence type="ECO:0000256" key="2">
    <source>
        <dbReference type="ARBA" id="ARBA00022840"/>
    </source>
</evidence>
<evidence type="ECO:0000256" key="1">
    <source>
        <dbReference type="ARBA" id="ARBA00022741"/>
    </source>
</evidence>
<dbReference type="InterPro" id="IPR027640">
    <property type="entry name" value="Kinesin-like_fam"/>
</dbReference>
<dbReference type="GO" id="GO:0008017">
    <property type="term" value="F:microtubule binding"/>
    <property type="evidence" value="ECO:0007669"/>
    <property type="project" value="InterPro"/>
</dbReference>
<evidence type="ECO:0000256" key="3">
    <source>
        <dbReference type="PROSITE-ProRule" id="PRU00283"/>
    </source>
</evidence>
<dbReference type="GO" id="GO:0016887">
    <property type="term" value="F:ATP hydrolysis activity"/>
    <property type="evidence" value="ECO:0007669"/>
    <property type="project" value="TreeGrafter"/>
</dbReference>
<dbReference type="GO" id="GO:0005874">
    <property type="term" value="C:microtubule"/>
    <property type="evidence" value="ECO:0007669"/>
    <property type="project" value="UniProtKB-KW"/>
</dbReference>
<feature type="compositionally biased region" description="Polar residues" evidence="5">
    <location>
        <begin position="19"/>
        <end position="36"/>
    </location>
</feature>
<evidence type="ECO:0000256" key="4">
    <source>
        <dbReference type="RuleBase" id="RU000394"/>
    </source>
</evidence>
<dbReference type="PRINTS" id="PR00380">
    <property type="entry name" value="KINESINHEAVY"/>
</dbReference>
<keyword evidence="1 3" id="KW-0547">Nucleotide-binding</keyword>
<feature type="binding site" evidence="3">
    <location>
        <begin position="92"/>
        <end position="99"/>
    </location>
    <ligand>
        <name>ATP</name>
        <dbReference type="ChEBI" id="CHEBI:30616"/>
    </ligand>
</feature>
<dbReference type="AlphaFoldDB" id="A0A5N6U665"/>
<dbReference type="GO" id="GO:0005819">
    <property type="term" value="C:spindle"/>
    <property type="evidence" value="ECO:0007669"/>
    <property type="project" value="TreeGrafter"/>
</dbReference>
<keyword evidence="2 3" id="KW-0067">ATP-binding</keyword>
<dbReference type="Pfam" id="PF00225">
    <property type="entry name" value="Kinesin"/>
    <property type="match status" value="2"/>
</dbReference>
<evidence type="ECO:0000256" key="5">
    <source>
        <dbReference type="SAM" id="MobiDB-lite"/>
    </source>
</evidence>
<feature type="domain" description="Kinesin motor" evidence="6">
    <location>
        <begin position="3"/>
        <end position="442"/>
    </location>
</feature>
<accession>A0A5N6U665</accession>
<dbReference type="Gene3D" id="3.40.850.10">
    <property type="entry name" value="Kinesin motor domain"/>
    <property type="match status" value="1"/>
</dbReference>
<keyword evidence="4" id="KW-0493">Microtubule</keyword>
<proteinExistence type="inferred from homology"/>
<dbReference type="OrthoDB" id="3176171at2759"/>
<feature type="region of interest" description="Disordered" evidence="5">
    <location>
        <begin position="19"/>
        <end position="48"/>
    </location>
</feature>
<evidence type="ECO:0000313" key="7">
    <source>
        <dbReference type="EMBL" id="KAE8154088.1"/>
    </source>
</evidence>
<gene>
    <name evidence="7" type="ORF">BDV25DRAFT_1431</name>
</gene>
<dbReference type="GO" id="GO:0005524">
    <property type="term" value="F:ATP binding"/>
    <property type="evidence" value="ECO:0007669"/>
    <property type="project" value="UniProtKB-UniRule"/>
</dbReference>
<dbReference type="PANTHER" id="PTHR24115:SF0">
    <property type="entry name" value="FI21273P1-RELATED"/>
    <property type="match status" value="1"/>
</dbReference>
<dbReference type="PANTHER" id="PTHR24115">
    <property type="entry name" value="KINESIN-RELATED"/>
    <property type="match status" value="1"/>
</dbReference>
<sequence length="447" mass="49714">MHPLKVYTRWRPLTEQETPLSTTTIPHNPNYSITLSNTNPNPNTNPKPWKSDPTYAQIFAPTSTNQDIYETVVLPTLPDILKGNTSNILAYGHSGTGKTHTIFGYDFAHSPELGICLSTAKDLLDTLHALNHSSSDPLSKKREDKLGLGVRMYELRQKTAFDLLNSRRPCHVREGYDGRTHIRGETEVLDEGKVRVRPVVAKACWGFEEVLETVRCGLGRRATGSSGVHDLSSRTHAVVELEIVSWSLLQAREGVVERESELVPVAKAATDVYLREHMRALVLGEGGEYVVDPGVRVDLGKIEEAEGRKRVFEGYVKEAEERVRRVFEGGFEGLGGRVVFVDLAGSEYFDRSVRVRQTPQEVREGRQINSDLLALKEVIRARALKMARIPFRASPLTMVLREHFVPAERESYSAMILTVSSAAEQVDATLNTLKYGNLVGVAGKGGR</sequence>
<dbReference type="Proteomes" id="UP000325780">
    <property type="component" value="Unassembled WGS sequence"/>
</dbReference>
<keyword evidence="8" id="KW-1185">Reference proteome</keyword>
<dbReference type="GO" id="GO:0005871">
    <property type="term" value="C:kinesin complex"/>
    <property type="evidence" value="ECO:0007669"/>
    <property type="project" value="TreeGrafter"/>
</dbReference>
<dbReference type="InterPro" id="IPR019821">
    <property type="entry name" value="Kinesin_motor_CS"/>
</dbReference>
<dbReference type="PROSITE" id="PS00411">
    <property type="entry name" value="KINESIN_MOTOR_1"/>
    <property type="match status" value="1"/>
</dbReference>
<protein>
    <recommendedName>
        <fullName evidence="4">Kinesin-like protein</fullName>
    </recommendedName>
</protein>
<reference evidence="7 8" key="1">
    <citation type="submission" date="2019-04" db="EMBL/GenBank/DDBJ databases">
        <title>Friends and foes A comparative genomics study of 23 Aspergillus species from section Flavi.</title>
        <authorList>
            <consortium name="DOE Joint Genome Institute"/>
            <person name="Kjaerbolling I."/>
            <person name="Vesth T."/>
            <person name="Frisvad J.C."/>
            <person name="Nybo J.L."/>
            <person name="Theobald S."/>
            <person name="Kildgaard S."/>
            <person name="Isbrandt T."/>
            <person name="Kuo A."/>
            <person name="Sato A."/>
            <person name="Lyhne E.K."/>
            <person name="Kogle M.E."/>
            <person name="Wiebenga A."/>
            <person name="Kun R.S."/>
            <person name="Lubbers R.J."/>
            <person name="Makela M.R."/>
            <person name="Barry K."/>
            <person name="Chovatia M."/>
            <person name="Clum A."/>
            <person name="Daum C."/>
            <person name="Haridas S."/>
            <person name="He G."/>
            <person name="LaButti K."/>
            <person name="Lipzen A."/>
            <person name="Mondo S."/>
            <person name="Riley R."/>
            <person name="Salamov A."/>
            <person name="Simmons B.A."/>
            <person name="Magnuson J.K."/>
            <person name="Henrissat B."/>
            <person name="Mortensen U.H."/>
            <person name="Larsen T.O."/>
            <person name="Devries R.P."/>
            <person name="Grigoriev I.V."/>
            <person name="Machida M."/>
            <person name="Baker S.E."/>
            <person name="Andersen M.R."/>
        </authorList>
    </citation>
    <scope>NUCLEOTIDE SEQUENCE [LARGE SCALE GENOMIC DNA]</scope>
    <source>
        <strain evidence="7 8">IBT 18842</strain>
    </source>
</reference>
<organism evidence="7 8">
    <name type="scientific">Aspergillus avenaceus</name>
    <dbReference type="NCBI Taxonomy" id="36643"/>
    <lineage>
        <taxon>Eukaryota</taxon>
        <taxon>Fungi</taxon>
        <taxon>Dikarya</taxon>
        <taxon>Ascomycota</taxon>
        <taxon>Pezizomycotina</taxon>
        <taxon>Eurotiomycetes</taxon>
        <taxon>Eurotiomycetidae</taxon>
        <taxon>Eurotiales</taxon>
        <taxon>Aspergillaceae</taxon>
        <taxon>Aspergillus</taxon>
        <taxon>Aspergillus subgen. Circumdati</taxon>
    </lineage>
</organism>
<keyword evidence="3 4" id="KW-0505">Motor protein</keyword>
<dbReference type="SMART" id="SM00129">
    <property type="entry name" value="KISc"/>
    <property type="match status" value="1"/>
</dbReference>
<dbReference type="GO" id="GO:0003777">
    <property type="term" value="F:microtubule motor activity"/>
    <property type="evidence" value="ECO:0007669"/>
    <property type="project" value="InterPro"/>
</dbReference>
<feature type="compositionally biased region" description="Low complexity" evidence="5">
    <location>
        <begin position="37"/>
        <end position="46"/>
    </location>
</feature>
<dbReference type="InterPro" id="IPR001752">
    <property type="entry name" value="Kinesin_motor_dom"/>
</dbReference>
<dbReference type="EMBL" id="ML742032">
    <property type="protein sequence ID" value="KAE8154088.1"/>
    <property type="molecule type" value="Genomic_DNA"/>
</dbReference>
<evidence type="ECO:0000313" key="8">
    <source>
        <dbReference type="Proteomes" id="UP000325780"/>
    </source>
</evidence>
<dbReference type="InterPro" id="IPR027417">
    <property type="entry name" value="P-loop_NTPase"/>
</dbReference>
<dbReference type="InterPro" id="IPR036961">
    <property type="entry name" value="Kinesin_motor_dom_sf"/>
</dbReference>
<keyword evidence="7" id="KW-0378">Hydrolase</keyword>
<dbReference type="SUPFAM" id="SSF52540">
    <property type="entry name" value="P-loop containing nucleoside triphosphate hydrolases"/>
    <property type="match status" value="1"/>
</dbReference>
<dbReference type="GO" id="GO:0007018">
    <property type="term" value="P:microtubule-based movement"/>
    <property type="evidence" value="ECO:0007669"/>
    <property type="project" value="InterPro"/>
</dbReference>
<dbReference type="PROSITE" id="PS50067">
    <property type="entry name" value="KINESIN_MOTOR_2"/>
    <property type="match status" value="1"/>
</dbReference>
<name>A0A5N6U665_ASPAV</name>